<proteinExistence type="predicted"/>
<feature type="domain" description="Knr4/Smi1-like" evidence="1">
    <location>
        <begin position="43"/>
        <end position="190"/>
    </location>
</feature>
<evidence type="ECO:0000313" key="2">
    <source>
        <dbReference type="EMBL" id="VFR69894.1"/>
    </source>
</evidence>
<dbReference type="AlphaFoldDB" id="A0A484T481"/>
<evidence type="ECO:0000259" key="1">
    <source>
        <dbReference type="Pfam" id="PF09346"/>
    </source>
</evidence>
<gene>
    <name evidence="2" type="ORF">DAR3_4087</name>
</gene>
<accession>A0A484T481</accession>
<dbReference type="InterPro" id="IPR018958">
    <property type="entry name" value="Knr4/Smi1-like_dom"/>
</dbReference>
<dbReference type="SUPFAM" id="SSF160631">
    <property type="entry name" value="SMI1/KNR4-like"/>
    <property type="match status" value="1"/>
</dbReference>
<dbReference type="Gene3D" id="3.40.1580.10">
    <property type="entry name" value="SMI1/KNR4-like"/>
    <property type="match status" value="1"/>
</dbReference>
<name>A0A484T481_9ZZZZ</name>
<protein>
    <recommendedName>
        <fullName evidence="1">Knr4/Smi1-like domain-containing protein</fullName>
    </recommendedName>
</protein>
<reference evidence="2" key="1">
    <citation type="submission" date="2019-03" db="EMBL/GenBank/DDBJ databases">
        <authorList>
            <person name="Danneels B."/>
        </authorList>
    </citation>
    <scope>NUCLEOTIDE SEQUENCE</scope>
</reference>
<dbReference type="Pfam" id="PF09346">
    <property type="entry name" value="SMI1_KNR4"/>
    <property type="match status" value="1"/>
</dbReference>
<dbReference type="InterPro" id="IPR037883">
    <property type="entry name" value="Knr4/Smi1-like_sf"/>
</dbReference>
<organism evidence="2">
    <name type="scientific">plant metagenome</name>
    <dbReference type="NCBI Taxonomy" id="1297885"/>
    <lineage>
        <taxon>unclassified sequences</taxon>
        <taxon>metagenomes</taxon>
        <taxon>organismal metagenomes</taxon>
    </lineage>
</organism>
<sequence length="200" mass="23035">MEVNNIFTWYLDQHTEIEPETDPELIKQRVWQRRVGVKDSGRLTEAQIAAQEDRLGVRLPMPWRNVYKHFNGGWVGTLYWGDMSNPHSSDVVPIPQATHQYLALEDVAPLRERLPAEWEDLDQGNLDCSNLDPRLIAIACAGSEAILLDYREGASPRVCKAFFSKYEDDPLAAWETDRSTVWWPNMAVFFRGLYLQNRAA</sequence>
<dbReference type="EMBL" id="CAADIJ010000011">
    <property type="protein sequence ID" value="VFR69894.1"/>
    <property type="molecule type" value="Genomic_DNA"/>
</dbReference>